<organism evidence="9 10">
    <name type="scientific">Kribbella speibonae</name>
    <dbReference type="NCBI Taxonomy" id="1572660"/>
    <lineage>
        <taxon>Bacteria</taxon>
        <taxon>Bacillati</taxon>
        <taxon>Actinomycetota</taxon>
        <taxon>Actinomycetes</taxon>
        <taxon>Propionibacteriales</taxon>
        <taxon>Kribbellaceae</taxon>
        <taxon>Kribbella</taxon>
    </lineage>
</organism>
<feature type="transmembrane region" description="Helical" evidence="7">
    <location>
        <begin position="155"/>
        <end position="177"/>
    </location>
</feature>
<feature type="transmembrane region" description="Helical" evidence="7">
    <location>
        <begin position="63"/>
        <end position="89"/>
    </location>
</feature>
<evidence type="ECO:0000256" key="2">
    <source>
        <dbReference type="ARBA" id="ARBA00022448"/>
    </source>
</evidence>
<keyword evidence="5 7" id="KW-1133">Transmembrane helix</keyword>
<evidence type="ECO:0000256" key="4">
    <source>
        <dbReference type="ARBA" id="ARBA00022692"/>
    </source>
</evidence>
<dbReference type="CDD" id="cd06261">
    <property type="entry name" value="TM_PBP2"/>
    <property type="match status" value="1"/>
</dbReference>
<dbReference type="InterPro" id="IPR051393">
    <property type="entry name" value="ABC_transporter_permease"/>
</dbReference>
<evidence type="ECO:0000256" key="7">
    <source>
        <dbReference type="RuleBase" id="RU363032"/>
    </source>
</evidence>
<proteinExistence type="inferred from homology"/>
<gene>
    <name evidence="9" type="ORF">E0H92_26475</name>
</gene>
<dbReference type="PANTHER" id="PTHR30193">
    <property type="entry name" value="ABC TRANSPORTER PERMEASE PROTEIN"/>
    <property type="match status" value="1"/>
</dbReference>
<accession>A0A4R0ISR4</accession>
<dbReference type="RefSeq" id="WP_131498046.1">
    <property type="nucleotide sequence ID" value="NZ_SJKC01000003.1"/>
</dbReference>
<protein>
    <submittedName>
        <fullName evidence="9">Sugar ABC transporter permease</fullName>
    </submittedName>
</protein>
<keyword evidence="6 7" id="KW-0472">Membrane</keyword>
<evidence type="ECO:0000313" key="10">
    <source>
        <dbReference type="Proteomes" id="UP000294225"/>
    </source>
</evidence>
<dbReference type="InterPro" id="IPR035906">
    <property type="entry name" value="MetI-like_sf"/>
</dbReference>
<comment type="subcellular location">
    <subcellularLocation>
        <location evidence="1 7">Cell membrane</location>
        <topology evidence="1 7">Multi-pass membrane protein</topology>
    </subcellularLocation>
</comment>
<feature type="transmembrane region" description="Helical" evidence="7">
    <location>
        <begin position="101"/>
        <end position="125"/>
    </location>
</feature>
<sequence length="297" mass="32779">MTRRRDARIGFLFLLPLLAGLLVFRFYGFGYNVWLSFNKAGAFGHARFTGLDNYRRLLSDSQLWIALVNTFKFTAIVVPGVVVVSLLCATLMQYKFRGQSVFRVIVFLPAVCLPTAAILLFGWLFQTRYGLINAVIQAVGGSSVSWFGSPAGVTVVITLIVVFLSFSVPTIILYAGLQEIPSDIYESATLDGAGPARRFVSLTLPLLSPSLFFVILTTTIGTLKLFDVAYVLLPPEQSASVNFGLTAVYYYYQLAFLNIGDRGYASAVSLLLFVLILAVSIALFRLQRRFVHYGEDG</sequence>
<dbReference type="GO" id="GO:0055085">
    <property type="term" value="P:transmembrane transport"/>
    <property type="evidence" value="ECO:0007669"/>
    <property type="project" value="InterPro"/>
</dbReference>
<feature type="domain" description="ABC transmembrane type-1" evidence="8">
    <location>
        <begin position="67"/>
        <end position="283"/>
    </location>
</feature>
<dbReference type="SUPFAM" id="SSF161098">
    <property type="entry name" value="MetI-like"/>
    <property type="match status" value="1"/>
</dbReference>
<dbReference type="Pfam" id="PF00528">
    <property type="entry name" value="BPD_transp_1"/>
    <property type="match status" value="1"/>
</dbReference>
<dbReference type="InterPro" id="IPR000515">
    <property type="entry name" value="MetI-like"/>
</dbReference>
<keyword evidence="4 7" id="KW-0812">Transmembrane</keyword>
<evidence type="ECO:0000256" key="5">
    <source>
        <dbReference type="ARBA" id="ARBA00022989"/>
    </source>
</evidence>
<name>A0A4R0ISR4_9ACTN</name>
<evidence type="ECO:0000259" key="8">
    <source>
        <dbReference type="PROSITE" id="PS50928"/>
    </source>
</evidence>
<dbReference type="PROSITE" id="PS50928">
    <property type="entry name" value="ABC_TM1"/>
    <property type="match status" value="1"/>
</dbReference>
<keyword evidence="3" id="KW-1003">Cell membrane</keyword>
<evidence type="ECO:0000256" key="3">
    <source>
        <dbReference type="ARBA" id="ARBA00022475"/>
    </source>
</evidence>
<dbReference type="EMBL" id="SJKC01000003">
    <property type="protein sequence ID" value="TCC36209.1"/>
    <property type="molecule type" value="Genomic_DNA"/>
</dbReference>
<comment type="similarity">
    <text evidence="7">Belongs to the binding-protein-dependent transport system permease family.</text>
</comment>
<dbReference type="GO" id="GO:0005886">
    <property type="term" value="C:plasma membrane"/>
    <property type="evidence" value="ECO:0007669"/>
    <property type="project" value="UniProtKB-SubCell"/>
</dbReference>
<feature type="transmembrane region" description="Helical" evidence="7">
    <location>
        <begin position="263"/>
        <end position="284"/>
    </location>
</feature>
<comment type="caution">
    <text evidence="9">The sequence shown here is derived from an EMBL/GenBank/DDBJ whole genome shotgun (WGS) entry which is preliminary data.</text>
</comment>
<feature type="transmembrane region" description="Helical" evidence="7">
    <location>
        <begin position="7"/>
        <end position="27"/>
    </location>
</feature>
<dbReference type="Proteomes" id="UP000294225">
    <property type="component" value="Unassembled WGS sequence"/>
</dbReference>
<keyword evidence="2 7" id="KW-0813">Transport</keyword>
<dbReference type="PANTHER" id="PTHR30193:SF37">
    <property type="entry name" value="INNER MEMBRANE ABC TRANSPORTER PERMEASE PROTEIN YCJO"/>
    <property type="match status" value="1"/>
</dbReference>
<evidence type="ECO:0000313" key="9">
    <source>
        <dbReference type="EMBL" id="TCC36209.1"/>
    </source>
</evidence>
<dbReference type="AlphaFoldDB" id="A0A4R0ISR4"/>
<evidence type="ECO:0000256" key="6">
    <source>
        <dbReference type="ARBA" id="ARBA00023136"/>
    </source>
</evidence>
<evidence type="ECO:0000256" key="1">
    <source>
        <dbReference type="ARBA" id="ARBA00004651"/>
    </source>
</evidence>
<dbReference type="Gene3D" id="1.10.3720.10">
    <property type="entry name" value="MetI-like"/>
    <property type="match status" value="1"/>
</dbReference>
<reference evidence="9 10" key="1">
    <citation type="submission" date="2019-02" db="EMBL/GenBank/DDBJ databases">
        <title>Kribbella capetownensis sp. nov. and Kribbella speibonae sp. nov., isolated from soil.</title>
        <authorList>
            <person name="Curtis S.M."/>
            <person name="Norton I."/>
            <person name="Everest G.J."/>
            <person name="Meyers P.R."/>
        </authorList>
    </citation>
    <scope>NUCLEOTIDE SEQUENCE [LARGE SCALE GENOMIC DNA]</scope>
    <source>
        <strain evidence="9 10">YM55</strain>
    </source>
</reference>